<evidence type="ECO:0000313" key="3">
    <source>
        <dbReference type="Proteomes" id="UP000198902"/>
    </source>
</evidence>
<dbReference type="PANTHER" id="PTHR43081:SF1">
    <property type="entry name" value="ADENYLATE CYCLASE, TERMINAL-DIFFERENTIATION SPECIFIC"/>
    <property type="match status" value="1"/>
</dbReference>
<protein>
    <submittedName>
        <fullName evidence="2">Adenylate cyclase 1</fullName>
    </submittedName>
</protein>
<dbReference type="GO" id="GO:0035556">
    <property type="term" value="P:intracellular signal transduction"/>
    <property type="evidence" value="ECO:0007669"/>
    <property type="project" value="InterPro"/>
</dbReference>
<dbReference type="EMBL" id="CSTE01000008">
    <property type="protein sequence ID" value="CQR54106.1"/>
    <property type="molecule type" value="Genomic_DNA"/>
</dbReference>
<dbReference type="SUPFAM" id="SSF55073">
    <property type="entry name" value="Nucleotide cyclase"/>
    <property type="match status" value="1"/>
</dbReference>
<dbReference type="SMART" id="SM00044">
    <property type="entry name" value="CYCc"/>
    <property type="match status" value="1"/>
</dbReference>
<feature type="domain" description="Guanylate cyclase" evidence="1">
    <location>
        <begin position="135"/>
        <end position="268"/>
    </location>
</feature>
<dbReference type="Gene3D" id="3.30.70.1230">
    <property type="entry name" value="Nucleotide cyclase"/>
    <property type="match status" value="1"/>
</dbReference>
<dbReference type="Pfam" id="PF00211">
    <property type="entry name" value="Guanylate_cyc"/>
    <property type="match status" value="1"/>
</dbReference>
<evidence type="ECO:0000259" key="1">
    <source>
        <dbReference type="PROSITE" id="PS50125"/>
    </source>
</evidence>
<dbReference type="InterPro" id="IPR050697">
    <property type="entry name" value="Adenylyl/Guanylyl_Cyclase_3/4"/>
</dbReference>
<organism evidence="2 3">
    <name type="scientific">Haloferax massiliensis</name>
    <dbReference type="NCBI Taxonomy" id="1476858"/>
    <lineage>
        <taxon>Archaea</taxon>
        <taxon>Methanobacteriati</taxon>
        <taxon>Methanobacteriota</taxon>
        <taxon>Stenosarchaea group</taxon>
        <taxon>Halobacteria</taxon>
        <taxon>Halobacteriales</taxon>
        <taxon>Haloferacaceae</taxon>
        <taxon>Haloferax</taxon>
    </lineage>
</organism>
<reference evidence="3" key="1">
    <citation type="submission" date="2015-03" db="EMBL/GenBank/DDBJ databases">
        <authorList>
            <person name="Urmite Genomes"/>
        </authorList>
    </citation>
    <scope>NUCLEOTIDE SEQUENCE [LARGE SCALE GENOMIC DNA]</scope>
    <source>
        <strain evidence="3">Arc-Hr</strain>
    </source>
</reference>
<sequence>MAPQDENPDKSYFRMDFVQEIIDYEETEDGVVAKFAMVPNPDRYKKIETEEFQGYYDTLDKAYIPFSTIESFASQMRGTPIYHSSPEIDNTSEYIKNRKETIERFFEEEQEPPELIDASQELLQELADKNDTRFVILSIDIVGSTQLSQDLETEEYRKIIQLFFREISVMIRDFKGHVLDYQGDRVVAYFPDPNYTGMHDNSIDCASSIKKLILEGINPVLQSRDLPELHFRIGMDSGEADIVSIGASGVRGELSLFGSTINLASKIENQASEDEILLGEETERNLHTMWRQNTEQVTFDDWDYEKENGEQYRVYRLKY</sequence>
<name>A0A0D6JX54_9EURY</name>
<accession>A0A0D6JX54</accession>
<dbReference type="PROSITE" id="PS50125">
    <property type="entry name" value="GUANYLATE_CYCLASE_2"/>
    <property type="match status" value="1"/>
</dbReference>
<proteinExistence type="predicted"/>
<dbReference type="RefSeq" id="WP_089781836.1">
    <property type="nucleotide sequence ID" value="NZ_CABLRR010000008.1"/>
</dbReference>
<dbReference type="InterPro" id="IPR001054">
    <property type="entry name" value="A/G_cyclase"/>
</dbReference>
<dbReference type="Proteomes" id="UP000198902">
    <property type="component" value="Unassembled WGS sequence"/>
</dbReference>
<dbReference type="AlphaFoldDB" id="A0A0D6JX54"/>
<dbReference type="PANTHER" id="PTHR43081">
    <property type="entry name" value="ADENYLATE CYCLASE, TERMINAL-DIFFERENTIATION SPECIFIC-RELATED"/>
    <property type="match status" value="1"/>
</dbReference>
<dbReference type="GO" id="GO:0009190">
    <property type="term" value="P:cyclic nucleotide biosynthetic process"/>
    <property type="evidence" value="ECO:0007669"/>
    <property type="project" value="InterPro"/>
</dbReference>
<dbReference type="OrthoDB" id="350295at2157"/>
<dbReference type="InterPro" id="IPR029787">
    <property type="entry name" value="Nucleotide_cyclase"/>
</dbReference>
<gene>
    <name evidence="2" type="primary">cyaA</name>
    <name evidence="2" type="ORF">BN996_03941</name>
</gene>
<dbReference type="CDD" id="cd07302">
    <property type="entry name" value="CHD"/>
    <property type="match status" value="1"/>
</dbReference>
<evidence type="ECO:0000313" key="2">
    <source>
        <dbReference type="EMBL" id="CQR54106.1"/>
    </source>
</evidence>
<keyword evidence="3" id="KW-1185">Reference proteome</keyword>